<dbReference type="EMBL" id="CP015866">
    <property type="protein sequence ID" value="ANJ05538.1"/>
    <property type="molecule type" value="Genomic_DNA"/>
</dbReference>
<reference evidence="1 2" key="1">
    <citation type="submission" date="2016-05" db="EMBL/GenBank/DDBJ databases">
        <title>Non-Contiguous Finished Genome Sequence of Streptomyces parvulus 2297 Integrated Site-Specifically with Actinophage R4.</title>
        <authorList>
            <person name="Nishizawa T."/>
            <person name="Miura T."/>
            <person name="Harada C."/>
            <person name="Guo Y."/>
            <person name="Narisawa K."/>
            <person name="Ohta H."/>
            <person name="Takahashi H."/>
            <person name="Shirai M."/>
        </authorList>
    </citation>
    <scope>NUCLEOTIDE SEQUENCE [LARGE SCALE GENOMIC DNA]</scope>
    <source>
        <strain evidence="1 2">2297</strain>
    </source>
</reference>
<organism evidence="1 2">
    <name type="scientific">Streptomyces parvulus</name>
    <dbReference type="NCBI Taxonomy" id="146923"/>
    <lineage>
        <taxon>Bacteria</taxon>
        <taxon>Bacillati</taxon>
        <taxon>Actinomycetota</taxon>
        <taxon>Actinomycetes</taxon>
        <taxon>Kitasatosporales</taxon>
        <taxon>Streptomycetaceae</taxon>
        <taxon>Streptomyces</taxon>
    </lineage>
</organism>
<dbReference type="KEGG" id="spav:Spa2297_00190"/>
<protein>
    <submittedName>
        <fullName evidence="1">Uncharacterized protein</fullName>
    </submittedName>
</protein>
<name>A0A191US57_9ACTN</name>
<proteinExistence type="predicted"/>
<sequence length="146" mass="15795">MIESLAAVATAASTTLVAAMATDAWGAARSGLLRLFRRGEGPEEGAMAALLESEAALVAEAEDAEAARRQLAPAWRLRLEQFLRAHPEVADEVRELTRRLEDELPARERHWVQHVEARDHGQAFGAQGGNVIVHQEPGAGRGDRAT</sequence>
<dbReference type="Proteomes" id="UP000078468">
    <property type="component" value="Chromosome"/>
</dbReference>
<accession>A0A191US57</accession>
<dbReference type="GeneID" id="91303281"/>
<evidence type="ECO:0000313" key="2">
    <source>
        <dbReference type="Proteomes" id="UP000078468"/>
    </source>
</evidence>
<dbReference type="AlphaFoldDB" id="A0A191US57"/>
<dbReference type="RefSeq" id="WP_064725909.1">
    <property type="nucleotide sequence ID" value="NZ_BMRX01000015.1"/>
</dbReference>
<gene>
    <name evidence="1" type="ORF">Spa2297_00190</name>
</gene>
<evidence type="ECO:0000313" key="1">
    <source>
        <dbReference type="EMBL" id="ANJ05538.1"/>
    </source>
</evidence>